<evidence type="ECO:0000256" key="6">
    <source>
        <dbReference type="ARBA" id="ARBA00018587"/>
    </source>
</evidence>
<dbReference type="STRING" id="1434232.MAIT1_01847"/>
<keyword evidence="9" id="KW-0547">Nucleotide-binding</keyword>
<dbReference type="InterPro" id="IPR015813">
    <property type="entry name" value="Pyrv/PenolPyrv_kinase-like_dom"/>
</dbReference>
<evidence type="ECO:0000259" key="18">
    <source>
        <dbReference type="Pfam" id="PF02887"/>
    </source>
</evidence>
<evidence type="ECO:0000256" key="13">
    <source>
        <dbReference type="ARBA" id="ARBA00023152"/>
    </source>
</evidence>
<sequence length="395" mass="42550">MMLKKGDKFKLYRTEREGDKDGVYLPHEELFMVMEPGLELLINDGRMSLRVLSLDDEGALCEVHIGGEISDRKGVNVPAALLPVTALTPKDLEDLEFGLSIGVDWCALSFVQRPEDLRQAHELIQGRAKLLAKIEKPQAVDNLEAIIEEADGVMVARGDLAVEYSAEKVPMVQKKVIGMCREAGKPVIVATQMLESMIDAPVPTRAEASDVANAIYDGTDAVMLSAESAVGKYPYETVRMMSKIIETTENDPSHYGMIRAHHIEFNATDGDAISAAAADVARARGGKAICTFTSSGSSATRMARTRTRTPILAITTSLATARQLTLVWGVSTAKVDGDDAIKNFKEMVQMGCSMAKKAGLAKNGERVVIIAGMPFGSSGSTNILRLADVGAFEVS</sequence>
<dbReference type="InterPro" id="IPR001697">
    <property type="entry name" value="Pyr_Knase"/>
</dbReference>
<dbReference type="GO" id="GO:0030955">
    <property type="term" value="F:potassium ion binding"/>
    <property type="evidence" value="ECO:0007669"/>
    <property type="project" value="UniProtKB-UniRule"/>
</dbReference>
<dbReference type="GO" id="GO:0005524">
    <property type="term" value="F:ATP binding"/>
    <property type="evidence" value="ECO:0007669"/>
    <property type="project" value="UniProtKB-KW"/>
</dbReference>
<evidence type="ECO:0000313" key="20">
    <source>
        <dbReference type="Proteomes" id="UP000194003"/>
    </source>
</evidence>
<evidence type="ECO:0000259" key="17">
    <source>
        <dbReference type="Pfam" id="PF00224"/>
    </source>
</evidence>
<dbReference type="FunFam" id="3.20.20.60:FF:000025">
    <property type="entry name" value="Pyruvate kinase"/>
    <property type="match status" value="1"/>
</dbReference>
<comment type="similarity">
    <text evidence="4 16">Belongs to the pyruvate kinase family.</text>
</comment>
<evidence type="ECO:0000256" key="5">
    <source>
        <dbReference type="ARBA" id="ARBA00012142"/>
    </source>
</evidence>
<evidence type="ECO:0000256" key="15">
    <source>
        <dbReference type="NCBIfam" id="TIGR01064"/>
    </source>
</evidence>
<dbReference type="InterPro" id="IPR015793">
    <property type="entry name" value="Pyrv_Knase_brl"/>
</dbReference>
<dbReference type="Gene3D" id="2.40.33.10">
    <property type="entry name" value="PK beta-barrel domain-like"/>
    <property type="match status" value="1"/>
</dbReference>
<dbReference type="EMBL" id="LVJN01000020">
    <property type="protein sequence ID" value="OSM01808.1"/>
    <property type="molecule type" value="Genomic_DNA"/>
</dbReference>
<reference evidence="19 20" key="1">
    <citation type="journal article" date="2016" name="BMC Genomics">
        <title>Combined genomic and structural analyses of a cultured magnetotactic bacterium reveals its niche adaptation to a dynamic environment.</title>
        <authorList>
            <person name="Araujo A.C."/>
            <person name="Morillo V."/>
            <person name="Cypriano J."/>
            <person name="Teixeira L.C."/>
            <person name="Leao P."/>
            <person name="Lyra S."/>
            <person name="Almeida L.G."/>
            <person name="Bazylinski D.A."/>
            <person name="Vasconcellos A.T."/>
            <person name="Abreu F."/>
            <person name="Lins U."/>
        </authorList>
    </citation>
    <scope>NUCLEOTIDE SEQUENCE [LARGE SCALE GENOMIC DNA]</scope>
    <source>
        <strain evidence="19 20">IT-1</strain>
    </source>
</reference>
<keyword evidence="20" id="KW-1185">Reference proteome</keyword>
<comment type="catalytic activity">
    <reaction evidence="16">
        <text>pyruvate + ATP = phosphoenolpyruvate + ADP + H(+)</text>
        <dbReference type="Rhea" id="RHEA:18157"/>
        <dbReference type="ChEBI" id="CHEBI:15361"/>
        <dbReference type="ChEBI" id="CHEBI:15378"/>
        <dbReference type="ChEBI" id="CHEBI:30616"/>
        <dbReference type="ChEBI" id="CHEBI:58702"/>
        <dbReference type="ChEBI" id="CHEBI:456216"/>
        <dbReference type="EC" id="2.7.1.40"/>
    </reaction>
</comment>
<evidence type="ECO:0000256" key="8">
    <source>
        <dbReference type="ARBA" id="ARBA00022723"/>
    </source>
</evidence>
<dbReference type="Proteomes" id="UP000194003">
    <property type="component" value="Unassembled WGS sequence"/>
</dbReference>
<evidence type="ECO:0000256" key="14">
    <source>
        <dbReference type="ARBA" id="ARBA00023317"/>
    </source>
</evidence>
<evidence type="ECO:0000256" key="3">
    <source>
        <dbReference type="ARBA" id="ARBA00004997"/>
    </source>
</evidence>
<dbReference type="PANTHER" id="PTHR11817">
    <property type="entry name" value="PYRUVATE KINASE"/>
    <property type="match status" value="1"/>
</dbReference>
<dbReference type="Gene3D" id="3.40.1380.20">
    <property type="entry name" value="Pyruvate kinase, C-terminal domain"/>
    <property type="match status" value="1"/>
</dbReference>
<evidence type="ECO:0000256" key="4">
    <source>
        <dbReference type="ARBA" id="ARBA00008663"/>
    </source>
</evidence>
<feature type="domain" description="Pyruvate kinase barrel" evidence="17">
    <location>
        <begin position="3"/>
        <end position="238"/>
    </location>
</feature>
<dbReference type="UniPathway" id="UPA00109">
    <property type="reaction ID" value="UER00188"/>
</dbReference>
<comment type="cofactor">
    <cofactor evidence="2">
        <name>K(+)</name>
        <dbReference type="ChEBI" id="CHEBI:29103"/>
    </cofactor>
</comment>
<keyword evidence="12 16" id="KW-0460">Magnesium</keyword>
<dbReference type="InterPro" id="IPR040442">
    <property type="entry name" value="Pyrv_kinase-like_dom_sf"/>
</dbReference>
<keyword evidence="10 16" id="KW-0418">Kinase</keyword>
<evidence type="ECO:0000256" key="7">
    <source>
        <dbReference type="ARBA" id="ARBA00022679"/>
    </source>
</evidence>
<organism evidence="19 20">
    <name type="scientific">Magnetofaba australis IT-1</name>
    <dbReference type="NCBI Taxonomy" id="1434232"/>
    <lineage>
        <taxon>Bacteria</taxon>
        <taxon>Pseudomonadati</taxon>
        <taxon>Pseudomonadota</taxon>
        <taxon>Magnetococcia</taxon>
        <taxon>Magnetococcales</taxon>
        <taxon>Magnetococcaceae</taxon>
        <taxon>Magnetofaba</taxon>
    </lineage>
</organism>
<dbReference type="InterPro" id="IPR036918">
    <property type="entry name" value="Pyrv_Knase_C_sf"/>
</dbReference>
<evidence type="ECO:0000256" key="9">
    <source>
        <dbReference type="ARBA" id="ARBA00022741"/>
    </source>
</evidence>
<dbReference type="SUPFAM" id="SSF52935">
    <property type="entry name" value="PK C-terminal domain-like"/>
    <property type="match status" value="1"/>
</dbReference>
<dbReference type="InterPro" id="IPR011037">
    <property type="entry name" value="Pyrv_Knase-like_insert_dom_sf"/>
</dbReference>
<dbReference type="SUPFAM" id="SSF50800">
    <property type="entry name" value="PK beta-barrel domain-like"/>
    <property type="match status" value="1"/>
</dbReference>
<evidence type="ECO:0000256" key="2">
    <source>
        <dbReference type="ARBA" id="ARBA00001958"/>
    </source>
</evidence>
<dbReference type="EC" id="2.7.1.40" evidence="5 15"/>
<evidence type="ECO:0000256" key="16">
    <source>
        <dbReference type="RuleBase" id="RU000504"/>
    </source>
</evidence>
<comment type="cofactor">
    <cofactor evidence="1">
        <name>Mg(2+)</name>
        <dbReference type="ChEBI" id="CHEBI:18420"/>
    </cofactor>
</comment>
<keyword evidence="8" id="KW-0479">Metal-binding</keyword>
<dbReference type="AlphaFoldDB" id="A0A1Y2K1D4"/>
<accession>A0A1Y2K1D4</accession>
<comment type="caution">
    <text evidence="19">The sequence shown here is derived from an EMBL/GenBank/DDBJ whole genome shotgun (WGS) entry which is preliminary data.</text>
</comment>
<dbReference type="GO" id="GO:0016301">
    <property type="term" value="F:kinase activity"/>
    <property type="evidence" value="ECO:0007669"/>
    <property type="project" value="UniProtKB-KW"/>
</dbReference>
<dbReference type="Gene3D" id="3.20.20.60">
    <property type="entry name" value="Phosphoenolpyruvate-binding domains"/>
    <property type="match status" value="1"/>
</dbReference>
<evidence type="ECO:0000256" key="11">
    <source>
        <dbReference type="ARBA" id="ARBA00022840"/>
    </source>
</evidence>
<evidence type="ECO:0000256" key="12">
    <source>
        <dbReference type="ARBA" id="ARBA00022842"/>
    </source>
</evidence>
<dbReference type="SUPFAM" id="SSF51621">
    <property type="entry name" value="Phosphoenolpyruvate/pyruvate domain"/>
    <property type="match status" value="1"/>
</dbReference>
<dbReference type="InterPro" id="IPR018209">
    <property type="entry name" value="Pyrv_Knase_AS"/>
</dbReference>
<evidence type="ECO:0000256" key="10">
    <source>
        <dbReference type="ARBA" id="ARBA00022777"/>
    </source>
</evidence>
<dbReference type="Pfam" id="PF00224">
    <property type="entry name" value="PK"/>
    <property type="match status" value="1"/>
</dbReference>
<dbReference type="PRINTS" id="PR01050">
    <property type="entry name" value="PYRUVTKNASE"/>
</dbReference>
<proteinExistence type="inferred from homology"/>
<dbReference type="GO" id="GO:0000287">
    <property type="term" value="F:magnesium ion binding"/>
    <property type="evidence" value="ECO:0007669"/>
    <property type="project" value="UniProtKB-UniRule"/>
</dbReference>
<evidence type="ECO:0000256" key="1">
    <source>
        <dbReference type="ARBA" id="ARBA00001946"/>
    </source>
</evidence>
<dbReference type="InterPro" id="IPR015806">
    <property type="entry name" value="Pyrv_Knase_insert_dom_sf"/>
</dbReference>
<dbReference type="NCBIfam" id="TIGR01064">
    <property type="entry name" value="pyruv_kin"/>
    <property type="match status" value="1"/>
</dbReference>
<keyword evidence="11" id="KW-0067">ATP-binding</keyword>
<gene>
    <name evidence="19" type="ORF">MAIT1_01847</name>
</gene>
<protein>
    <recommendedName>
        <fullName evidence="6 15">Pyruvate kinase</fullName>
        <ecNumber evidence="5 15">2.7.1.40</ecNumber>
    </recommendedName>
</protein>
<dbReference type="PROSITE" id="PS00110">
    <property type="entry name" value="PYRUVATE_KINASE"/>
    <property type="match status" value="1"/>
</dbReference>
<dbReference type="Pfam" id="PF02887">
    <property type="entry name" value="PK_C"/>
    <property type="match status" value="1"/>
</dbReference>
<comment type="pathway">
    <text evidence="3 16">Carbohydrate degradation; glycolysis; pyruvate from D-glyceraldehyde 3-phosphate: step 5/5.</text>
</comment>
<evidence type="ECO:0000313" key="19">
    <source>
        <dbReference type="EMBL" id="OSM01808.1"/>
    </source>
</evidence>
<dbReference type="InterPro" id="IPR015795">
    <property type="entry name" value="Pyrv_Knase_C"/>
</dbReference>
<name>A0A1Y2K1D4_9PROT</name>
<keyword evidence="7 16" id="KW-0808">Transferase</keyword>
<feature type="domain" description="Pyruvate kinase C-terminal" evidence="18">
    <location>
        <begin position="271"/>
        <end position="386"/>
    </location>
</feature>
<keyword evidence="14 19" id="KW-0670">Pyruvate</keyword>
<keyword evidence="13 16" id="KW-0324">Glycolysis</keyword>
<dbReference type="GO" id="GO:0004743">
    <property type="term" value="F:pyruvate kinase activity"/>
    <property type="evidence" value="ECO:0007669"/>
    <property type="project" value="UniProtKB-UniRule"/>
</dbReference>